<accession>A0A150RC79</accession>
<evidence type="ECO:0008006" key="4">
    <source>
        <dbReference type="Google" id="ProtNLM"/>
    </source>
</evidence>
<gene>
    <name evidence="2" type="ORF">BE18_13205</name>
</gene>
<dbReference type="Proteomes" id="UP000075515">
    <property type="component" value="Unassembled WGS sequence"/>
</dbReference>
<feature type="region of interest" description="Disordered" evidence="1">
    <location>
        <begin position="1"/>
        <end position="25"/>
    </location>
</feature>
<organism evidence="2 3">
    <name type="scientific">Sorangium cellulosum</name>
    <name type="common">Polyangium cellulosum</name>
    <dbReference type="NCBI Taxonomy" id="56"/>
    <lineage>
        <taxon>Bacteria</taxon>
        <taxon>Pseudomonadati</taxon>
        <taxon>Myxococcota</taxon>
        <taxon>Polyangia</taxon>
        <taxon>Polyangiales</taxon>
        <taxon>Polyangiaceae</taxon>
        <taxon>Sorangium</taxon>
    </lineage>
</organism>
<reference evidence="2 3" key="1">
    <citation type="submission" date="2014-02" db="EMBL/GenBank/DDBJ databases">
        <title>The small core and large imbalanced accessory genome model reveals a collaborative survival strategy of Sorangium cellulosum strains in nature.</title>
        <authorList>
            <person name="Han K."/>
            <person name="Peng R."/>
            <person name="Blom J."/>
            <person name="Li Y.-Z."/>
        </authorList>
    </citation>
    <scope>NUCLEOTIDE SEQUENCE [LARGE SCALE GENOMIC DNA]</scope>
    <source>
        <strain evidence="2 3">So0149</strain>
    </source>
</reference>
<comment type="caution">
    <text evidence="2">The sequence shown here is derived from an EMBL/GenBank/DDBJ whole genome shotgun (WGS) entry which is preliminary data.</text>
</comment>
<evidence type="ECO:0000256" key="1">
    <source>
        <dbReference type="SAM" id="MobiDB-lite"/>
    </source>
</evidence>
<sequence>MRSSRRRRRSADASCQSSGATTSERSFLRSYRVIYRVAGEDIRILTVFEGHRRLRLDEIEEE</sequence>
<dbReference type="AlphaFoldDB" id="A0A150RC79"/>
<dbReference type="EMBL" id="JEMC01003868">
    <property type="protein sequence ID" value="KYF77835.1"/>
    <property type="molecule type" value="Genomic_DNA"/>
</dbReference>
<protein>
    <recommendedName>
        <fullName evidence="4">Type II toxin-antitoxin system RelE/ParE family toxin</fullName>
    </recommendedName>
</protein>
<proteinExistence type="predicted"/>
<name>A0A150RC79_SORCE</name>
<evidence type="ECO:0000313" key="3">
    <source>
        <dbReference type="Proteomes" id="UP000075515"/>
    </source>
</evidence>
<evidence type="ECO:0000313" key="2">
    <source>
        <dbReference type="EMBL" id="KYF77835.1"/>
    </source>
</evidence>